<dbReference type="EMBL" id="JAGTJR010000007">
    <property type="protein sequence ID" value="KAH7056989.1"/>
    <property type="molecule type" value="Genomic_DNA"/>
</dbReference>
<evidence type="ECO:0000313" key="4">
    <source>
        <dbReference type="Proteomes" id="UP000774617"/>
    </source>
</evidence>
<dbReference type="PANTHER" id="PTHR33112">
    <property type="entry name" value="DOMAIN PROTEIN, PUTATIVE-RELATED"/>
    <property type="match status" value="1"/>
</dbReference>
<name>A0ABQ8GI88_9PEZI</name>
<dbReference type="Pfam" id="PF06985">
    <property type="entry name" value="HET"/>
    <property type="match status" value="1"/>
</dbReference>
<feature type="region of interest" description="Disordered" evidence="1">
    <location>
        <begin position="559"/>
        <end position="587"/>
    </location>
</feature>
<organism evidence="3 4">
    <name type="scientific">Macrophomina phaseolina</name>
    <dbReference type="NCBI Taxonomy" id="35725"/>
    <lineage>
        <taxon>Eukaryota</taxon>
        <taxon>Fungi</taxon>
        <taxon>Dikarya</taxon>
        <taxon>Ascomycota</taxon>
        <taxon>Pezizomycotina</taxon>
        <taxon>Dothideomycetes</taxon>
        <taxon>Dothideomycetes incertae sedis</taxon>
        <taxon>Botryosphaeriales</taxon>
        <taxon>Botryosphaeriaceae</taxon>
        <taxon>Macrophomina</taxon>
    </lineage>
</organism>
<dbReference type="PROSITE" id="PS50011">
    <property type="entry name" value="PROTEIN_KINASE_DOM"/>
    <property type="match status" value="1"/>
</dbReference>
<dbReference type="PANTHER" id="PTHR33112:SF10">
    <property type="entry name" value="TOL"/>
    <property type="match status" value="1"/>
</dbReference>
<reference evidence="3 4" key="1">
    <citation type="journal article" date="2021" name="Nat. Commun.">
        <title>Genetic determinants of endophytism in the Arabidopsis root mycobiome.</title>
        <authorList>
            <person name="Mesny F."/>
            <person name="Miyauchi S."/>
            <person name="Thiergart T."/>
            <person name="Pickel B."/>
            <person name="Atanasova L."/>
            <person name="Karlsson M."/>
            <person name="Huettel B."/>
            <person name="Barry K.W."/>
            <person name="Haridas S."/>
            <person name="Chen C."/>
            <person name="Bauer D."/>
            <person name="Andreopoulos W."/>
            <person name="Pangilinan J."/>
            <person name="LaButti K."/>
            <person name="Riley R."/>
            <person name="Lipzen A."/>
            <person name="Clum A."/>
            <person name="Drula E."/>
            <person name="Henrissat B."/>
            <person name="Kohler A."/>
            <person name="Grigoriev I.V."/>
            <person name="Martin F.M."/>
            <person name="Hacquard S."/>
        </authorList>
    </citation>
    <scope>NUCLEOTIDE SEQUENCE [LARGE SCALE GENOMIC DNA]</scope>
    <source>
        <strain evidence="3 4">MPI-SDFR-AT-0080</strain>
    </source>
</reference>
<evidence type="ECO:0000256" key="1">
    <source>
        <dbReference type="SAM" id="MobiDB-lite"/>
    </source>
</evidence>
<sequence>MESLSQENLLRIEDLLDDISKSLKKSRFDKKSFLPRDCFDRIFSEHNIEAVLPKAAPDLLNFIKRKAKRVFATMLYSNARSESDFIAIMNSFYEQDFQDKDLLLNDNAKCKRLNDDVCSHPASLNLLHNEKLWRPLKSVQSFFDERWIFLAPVFSRTEFRHTLSPNTILPFEMVEEDDSKNFVGGFSKVQRARIYFSHQTIIPTNGSGLSVAIKELQQVPDPSYPRPETAWEMELRAIDGLRHHVATTHKHLIPAIGAFQRCNRYYLIFQWADGGSLQKFWEKNRKPSLSPEFIENVLLQLRGLADALCCMHSGPRTAVFPAGKSDHWRHGDIKPDNILRFKCTGEQMDLGTLQIADLGLAVCHTMATKDRRAATNMRYGTLKYEGPEAHLFAANLSARSRRYDLWSLGCVVLEFTIWMLFGHEGLEQFNKEPHDPHGMETNFYKVEVGAHMEVNEIAKRWMEIIKNDQEMNYEGRPTALHDLLEIVERRLLVVKTDNGAQTRGSQEGYGIENVGFEYRATAEEFKGRLESMIEKGKKNRRYLFTGKDRKDIKCPQANINKRSQRKATGQGRQSLHPGTLTSSDIPDNSRIVVDTHVPLSDTWTFSVDNKFPDELLPKLDLDSTIFPQPTTKALCEYCQSLDFSASSFRFEHTIDCFSTLQVCRLCSILNQACNSRGLSGSIVIVREGSTLNKEGTNIPILSMCRGPAAEPLKGIQIGFPNPPQGESEHRFKVMHQWLEHCNKNPNHRCCPEEPGSLVGGTTLPKRVIEVNVKGDPELVRLSRTVGKRGHYIALSHRWGRKDPDDPPFSTTRSNIDKHINGIRISDLPATFRDAVKVARKLGISYLWIDSLCIVQGPDKDDWNEQANCMESIFSSAYCVIAASQASCMSDGFLKSSSPRDFVTLLDKSGRQFYVCEAIDDFERQVTEAELNRRGWVYQERALARRTIHFANEQMYWECGDGIRCETLARMHNSQAALLGDPDFPSVAKAQSKGGIIVFYEAFYKQYSRLALTKNTDRPIAIAGLEKRLIRALGVHGGFGILGADSYLGRSLLWKRAFDQRSMEKIPFRSESSIMRVPSWSWMSYEGAIDYLDAPFNQVAWEVQEIQSPWALKISQQFSWHTADRPGNTTLTAVARGFSDTEEGEIIYDRGHSPATQELKCVVIGRSKSEEASDLKTHYVLVIDKQGNGGWERVGVGKLMGKSLMLEGAGTRVTIS</sequence>
<dbReference type="Proteomes" id="UP000774617">
    <property type="component" value="Unassembled WGS sequence"/>
</dbReference>
<gene>
    <name evidence="3" type="ORF">B0J12DRAFT_568003</name>
</gene>
<keyword evidence="4" id="KW-1185">Reference proteome</keyword>
<evidence type="ECO:0000259" key="2">
    <source>
        <dbReference type="PROSITE" id="PS50011"/>
    </source>
</evidence>
<protein>
    <recommendedName>
        <fullName evidence="2">Protein kinase domain-containing protein</fullName>
    </recommendedName>
</protein>
<comment type="caution">
    <text evidence="3">The sequence shown here is derived from an EMBL/GenBank/DDBJ whole genome shotgun (WGS) entry which is preliminary data.</text>
</comment>
<dbReference type="InterPro" id="IPR000719">
    <property type="entry name" value="Prot_kinase_dom"/>
</dbReference>
<dbReference type="CDD" id="cd00180">
    <property type="entry name" value="PKc"/>
    <property type="match status" value="1"/>
</dbReference>
<dbReference type="Gene3D" id="1.10.510.10">
    <property type="entry name" value="Transferase(Phosphotransferase) domain 1"/>
    <property type="match status" value="1"/>
</dbReference>
<proteinExistence type="predicted"/>
<dbReference type="SMART" id="SM00220">
    <property type="entry name" value="S_TKc"/>
    <property type="match status" value="1"/>
</dbReference>
<evidence type="ECO:0000313" key="3">
    <source>
        <dbReference type="EMBL" id="KAH7056989.1"/>
    </source>
</evidence>
<dbReference type="InterPro" id="IPR011009">
    <property type="entry name" value="Kinase-like_dom_sf"/>
</dbReference>
<accession>A0ABQ8GI88</accession>
<feature type="compositionally biased region" description="Polar residues" evidence="1">
    <location>
        <begin position="559"/>
        <end position="573"/>
    </location>
</feature>
<feature type="domain" description="Protein kinase" evidence="2">
    <location>
        <begin position="175"/>
        <end position="492"/>
    </location>
</feature>
<dbReference type="InterPro" id="IPR010730">
    <property type="entry name" value="HET"/>
</dbReference>
<dbReference type="SUPFAM" id="SSF56112">
    <property type="entry name" value="Protein kinase-like (PK-like)"/>
    <property type="match status" value="1"/>
</dbReference>
<dbReference type="Pfam" id="PF00069">
    <property type="entry name" value="Pkinase"/>
    <property type="match status" value="1"/>
</dbReference>